<dbReference type="Pfam" id="PF16486">
    <property type="entry name" value="ArgoN"/>
    <property type="match status" value="1"/>
</dbReference>
<dbReference type="KEGG" id="cput:CONPUDRAFT_166513"/>
<feature type="region of interest" description="Disordered" evidence="2">
    <location>
        <begin position="298"/>
        <end position="327"/>
    </location>
</feature>
<dbReference type="InterPro" id="IPR036085">
    <property type="entry name" value="PAZ_dom_sf"/>
</dbReference>
<dbReference type="PANTHER" id="PTHR22891">
    <property type="entry name" value="EUKARYOTIC TRANSLATION INITIATION FACTOR 2C"/>
    <property type="match status" value="1"/>
</dbReference>
<feature type="domain" description="PAZ" evidence="3">
    <location>
        <begin position="218"/>
        <end position="341"/>
    </location>
</feature>
<protein>
    <submittedName>
        <fullName evidence="5">Piwi-domain-containing protein</fullName>
    </submittedName>
</protein>
<dbReference type="Pfam" id="PF02171">
    <property type="entry name" value="Piwi"/>
    <property type="match status" value="1"/>
</dbReference>
<dbReference type="InterPro" id="IPR045246">
    <property type="entry name" value="Piwi_ago-like"/>
</dbReference>
<dbReference type="SUPFAM" id="SSF53098">
    <property type="entry name" value="Ribonuclease H-like"/>
    <property type="match status" value="1"/>
</dbReference>
<dbReference type="InterPro" id="IPR032472">
    <property type="entry name" value="ArgoL2"/>
</dbReference>
<dbReference type="CDD" id="cd02846">
    <property type="entry name" value="PAZ_argonaute_like"/>
    <property type="match status" value="1"/>
</dbReference>
<dbReference type="Gene3D" id="3.30.420.10">
    <property type="entry name" value="Ribonuclease H-like superfamily/Ribonuclease H"/>
    <property type="match status" value="1"/>
</dbReference>
<dbReference type="AlphaFoldDB" id="A0A5M3MKR5"/>
<dbReference type="InterPro" id="IPR003165">
    <property type="entry name" value="Piwi"/>
</dbReference>
<dbReference type="SMART" id="SM00949">
    <property type="entry name" value="PAZ"/>
    <property type="match status" value="1"/>
</dbReference>
<dbReference type="SMART" id="SM01163">
    <property type="entry name" value="DUF1785"/>
    <property type="match status" value="1"/>
</dbReference>
<dbReference type="InterPro" id="IPR036397">
    <property type="entry name" value="RNaseH_sf"/>
</dbReference>
<keyword evidence="6" id="KW-1185">Reference proteome</keyword>
<dbReference type="InterPro" id="IPR012337">
    <property type="entry name" value="RNaseH-like_sf"/>
</dbReference>
<dbReference type="GeneID" id="19205562"/>
<dbReference type="OrthoDB" id="10252740at2759"/>
<comment type="similarity">
    <text evidence="1">Belongs to the argonaute family.</text>
</comment>
<evidence type="ECO:0000313" key="5">
    <source>
        <dbReference type="EMBL" id="EIW79812.1"/>
    </source>
</evidence>
<dbReference type="Pfam" id="PF02170">
    <property type="entry name" value="PAZ"/>
    <property type="match status" value="1"/>
</dbReference>
<dbReference type="CDD" id="cd04657">
    <property type="entry name" value="Piwi_ago-like"/>
    <property type="match status" value="1"/>
</dbReference>
<dbReference type="PROSITE" id="PS50822">
    <property type="entry name" value="PIWI"/>
    <property type="match status" value="1"/>
</dbReference>
<dbReference type="RefSeq" id="XP_007770153.1">
    <property type="nucleotide sequence ID" value="XM_007771963.1"/>
</dbReference>
<dbReference type="Proteomes" id="UP000053558">
    <property type="component" value="Unassembled WGS sequence"/>
</dbReference>
<name>A0A5M3MKR5_CONPW</name>
<dbReference type="InterPro" id="IPR014811">
    <property type="entry name" value="ArgoL1"/>
</dbReference>
<reference evidence="6" key="1">
    <citation type="journal article" date="2012" name="Science">
        <title>The Paleozoic origin of enzymatic lignin decomposition reconstructed from 31 fungal genomes.</title>
        <authorList>
            <person name="Floudas D."/>
            <person name="Binder M."/>
            <person name="Riley R."/>
            <person name="Barry K."/>
            <person name="Blanchette R.A."/>
            <person name="Henrissat B."/>
            <person name="Martinez A.T."/>
            <person name="Otillar R."/>
            <person name="Spatafora J.W."/>
            <person name="Yadav J.S."/>
            <person name="Aerts A."/>
            <person name="Benoit I."/>
            <person name="Boyd A."/>
            <person name="Carlson A."/>
            <person name="Copeland A."/>
            <person name="Coutinho P.M."/>
            <person name="de Vries R.P."/>
            <person name="Ferreira P."/>
            <person name="Findley K."/>
            <person name="Foster B."/>
            <person name="Gaskell J."/>
            <person name="Glotzer D."/>
            <person name="Gorecki P."/>
            <person name="Heitman J."/>
            <person name="Hesse C."/>
            <person name="Hori C."/>
            <person name="Igarashi K."/>
            <person name="Jurgens J.A."/>
            <person name="Kallen N."/>
            <person name="Kersten P."/>
            <person name="Kohler A."/>
            <person name="Kuees U."/>
            <person name="Kumar T.K.A."/>
            <person name="Kuo A."/>
            <person name="LaButti K."/>
            <person name="Larrondo L.F."/>
            <person name="Lindquist E."/>
            <person name="Ling A."/>
            <person name="Lombard V."/>
            <person name="Lucas S."/>
            <person name="Lundell T."/>
            <person name="Martin R."/>
            <person name="McLaughlin D.J."/>
            <person name="Morgenstern I."/>
            <person name="Morin E."/>
            <person name="Murat C."/>
            <person name="Nagy L.G."/>
            <person name="Nolan M."/>
            <person name="Ohm R.A."/>
            <person name="Patyshakuliyeva A."/>
            <person name="Rokas A."/>
            <person name="Ruiz-Duenas F.J."/>
            <person name="Sabat G."/>
            <person name="Salamov A."/>
            <person name="Samejima M."/>
            <person name="Schmutz J."/>
            <person name="Slot J.C."/>
            <person name="St John F."/>
            <person name="Stenlid J."/>
            <person name="Sun H."/>
            <person name="Sun S."/>
            <person name="Syed K."/>
            <person name="Tsang A."/>
            <person name="Wiebenga A."/>
            <person name="Young D."/>
            <person name="Pisabarro A."/>
            <person name="Eastwood D.C."/>
            <person name="Martin F."/>
            <person name="Cullen D."/>
            <person name="Grigoriev I.V."/>
            <person name="Hibbett D.S."/>
        </authorList>
    </citation>
    <scope>NUCLEOTIDE SEQUENCE [LARGE SCALE GENOMIC DNA]</scope>
    <source>
        <strain evidence="6">RWD-64-598 SS2</strain>
    </source>
</reference>
<dbReference type="InterPro" id="IPR032473">
    <property type="entry name" value="Argonaute_Mid_dom"/>
</dbReference>
<evidence type="ECO:0000259" key="3">
    <source>
        <dbReference type="PROSITE" id="PS50821"/>
    </source>
</evidence>
<accession>A0A5M3MKR5</accession>
<organism evidence="5 6">
    <name type="scientific">Coniophora puteana (strain RWD-64-598)</name>
    <name type="common">Brown rot fungus</name>
    <dbReference type="NCBI Taxonomy" id="741705"/>
    <lineage>
        <taxon>Eukaryota</taxon>
        <taxon>Fungi</taxon>
        <taxon>Dikarya</taxon>
        <taxon>Basidiomycota</taxon>
        <taxon>Agaricomycotina</taxon>
        <taxon>Agaricomycetes</taxon>
        <taxon>Agaricomycetidae</taxon>
        <taxon>Boletales</taxon>
        <taxon>Coniophorineae</taxon>
        <taxon>Coniophoraceae</taxon>
        <taxon>Coniophora</taxon>
    </lineage>
</organism>
<dbReference type="GO" id="GO:0003723">
    <property type="term" value="F:RNA binding"/>
    <property type="evidence" value="ECO:0007669"/>
    <property type="project" value="InterPro"/>
</dbReference>
<dbReference type="Gene3D" id="3.40.50.2300">
    <property type="match status" value="1"/>
</dbReference>
<dbReference type="EMBL" id="JH711580">
    <property type="protein sequence ID" value="EIW79812.1"/>
    <property type="molecule type" value="Genomic_DNA"/>
</dbReference>
<proteinExistence type="inferred from homology"/>
<evidence type="ECO:0000256" key="2">
    <source>
        <dbReference type="SAM" id="MobiDB-lite"/>
    </source>
</evidence>
<sequence>MPLRPDYGTAGAPIQLRANFFGMNVPEGPWYEYDVEFSPASAGKRNRDFKKRIFELAERTDAWTQAGMAGKVAHDWSEKLVAVVQLLDAIDIPVSYPERDHDGNEYTCSLVLSVKFAREIGLGVIEKYVSGDPDYRNHDIAPIISALNLVSSAHARANGVLVGQNKYFFRDAEPPTALGGALEACRGFFSSVRPIHGEMAINVHVKTKAFYQPMRLDRAMDEYARHDRGAKLADFIHNVKIVTAHTKKVYTVTGLAGKNAKQHSFPCRELGRMVTVEQYFKERWKITLQRPELFLIDVTPPRGENKKGKSKGKSKGKGKDKDDDGPLGPIYFPAEICEILADQPFHNDLSTTQTRAMINTACRPPAHNASDELHKGLPLLGFNNPRATVLGAFGIDVDDKMAVVPGRILPPPGLAYSGRKAPEISAGAWNLRNVKFAVGATLARWAVLCIVDGTRGMGKDEARGKVAELKRMCGVSGMQVTSDPEVKDLVLPRQKGADVANVVRDALVDAQRGGAQLVLVVLPGEEVALYDAIKFAGDVEVGVSTVCVQATQLRKDKGSAMYWANVALKINMKMGGVNHKLDERSGRWLFERPTMLMGMDVTHSTGTGSFKWAPSIASVVASIDNNFAQYPGSLALQKARQEMIADVGDMVIQRIDLYKKHNKNSLPERIVIFRDGVSEGQYKVVREDELPEIKKAFRKYDKPNKPYEPKLSIIICGKRHNARTYPTEQRWAEPDGNPKPGTVVDRGITAVYDFDFYLQAHKGLKGTARPTHYFMLHDENGFTADPIQGLAHALSYTFMRATKAVSLVPPAYYADIACERGRCYIRKILVPGAGQGQEGWRSSEDGVMQEARRMWRGGVAKDGVRDTMFYL</sequence>
<feature type="domain" description="Piwi" evidence="4">
    <location>
        <begin position="517"/>
        <end position="826"/>
    </location>
</feature>
<dbReference type="InterPro" id="IPR032474">
    <property type="entry name" value="Argonaute_N"/>
</dbReference>
<dbReference type="Pfam" id="PF16488">
    <property type="entry name" value="ArgoL2"/>
    <property type="match status" value="1"/>
</dbReference>
<dbReference type="Pfam" id="PF16487">
    <property type="entry name" value="ArgoMid"/>
    <property type="match status" value="1"/>
</dbReference>
<comment type="caution">
    <text evidence="5">The sequence shown here is derived from an EMBL/GenBank/DDBJ whole genome shotgun (WGS) entry which is preliminary data.</text>
</comment>
<evidence type="ECO:0000313" key="6">
    <source>
        <dbReference type="Proteomes" id="UP000053558"/>
    </source>
</evidence>
<evidence type="ECO:0000256" key="1">
    <source>
        <dbReference type="RuleBase" id="RU361178"/>
    </source>
</evidence>
<dbReference type="PROSITE" id="PS50821">
    <property type="entry name" value="PAZ"/>
    <property type="match status" value="1"/>
</dbReference>
<dbReference type="SMART" id="SM00950">
    <property type="entry name" value="Piwi"/>
    <property type="match status" value="1"/>
</dbReference>
<evidence type="ECO:0000259" key="4">
    <source>
        <dbReference type="PROSITE" id="PS50822"/>
    </source>
</evidence>
<dbReference type="InterPro" id="IPR003100">
    <property type="entry name" value="PAZ_dom"/>
</dbReference>
<dbReference type="SUPFAM" id="SSF101690">
    <property type="entry name" value="PAZ domain"/>
    <property type="match status" value="1"/>
</dbReference>
<dbReference type="OMA" id="RTQCILE"/>
<dbReference type="Gene3D" id="2.170.260.10">
    <property type="entry name" value="paz domain"/>
    <property type="match status" value="1"/>
</dbReference>
<gene>
    <name evidence="5" type="ORF">CONPUDRAFT_166513</name>
</gene>
<dbReference type="Pfam" id="PF08699">
    <property type="entry name" value="ArgoL1"/>
    <property type="match status" value="1"/>
</dbReference>